<protein>
    <recommendedName>
        <fullName evidence="3">Transposase</fullName>
    </recommendedName>
</protein>
<sequence length="135" mass="15975">MNEFGHFYNYQRPHDELDGKYPGEVYVPSLTSFVEKVKGAEYDEDVIVRKVTSNGAIRWGHDEWVMINSCLKGKRVGLKQISESTYEVYYRRVNLGYYELGDQVESGRYYRLLSDRDFPQRERDRKAKSRKVSDD</sequence>
<proteinExistence type="predicted"/>
<evidence type="ECO:0008006" key="3">
    <source>
        <dbReference type="Google" id="ProtNLM"/>
    </source>
</evidence>
<organism evidence="1 2">
    <name type="scientific">Neolewinella antarctica</name>
    <dbReference type="NCBI Taxonomy" id="442734"/>
    <lineage>
        <taxon>Bacteria</taxon>
        <taxon>Pseudomonadati</taxon>
        <taxon>Bacteroidota</taxon>
        <taxon>Saprospiria</taxon>
        <taxon>Saprospirales</taxon>
        <taxon>Lewinellaceae</taxon>
        <taxon>Neolewinella</taxon>
    </lineage>
</organism>
<evidence type="ECO:0000313" key="1">
    <source>
        <dbReference type="EMBL" id="NJC28531.1"/>
    </source>
</evidence>
<name>A0ABX0XH40_9BACT</name>
<dbReference type="EMBL" id="JAATJH010000018">
    <property type="protein sequence ID" value="NJC28531.1"/>
    <property type="molecule type" value="Genomic_DNA"/>
</dbReference>
<evidence type="ECO:0000313" key="2">
    <source>
        <dbReference type="Proteomes" id="UP000770785"/>
    </source>
</evidence>
<comment type="caution">
    <text evidence="1">The sequence shown here is derived from an EMBL/GenBank/DDBJ whole genome shotgun (WGS) entry which is preliminary data.</text>
</comment>
<keyword evidence="2" id="KW-1185">Reference proteome</keyword>
<dbReference type="Proteomes" id="UP000770785">
    <property type="component" value="Unassembled WGS sequence"/>
</dbReference>
<gene>
    <name evidence="1" type="ORF">GGR27_004056</name>
</gene>
<reference evidence="1 2" key="1">
    <citation type="submission" date="2020-03" db="EMBL/GenBank/DDBJ databases">
        <title>Genomic Encyclopedia of Type Strains, Phase IV (KMG-IV): sequencing the most valuable type-strain genomes for metagenomic binning, comparative biology and taxonomic classification.</title>
        <authorList>
            <person name="Goeker M."/>
        </authorList>
    </citation>
    <scope>NUCLEOTIDE SEQUENCE [LARGE SCALE GENOMIC DNA]</scope>
    <source>
        <strain evidence="1 2">DSM 105096</strain>
    </source>
</reference>
<accession>A0ABX0XH40</accession>